<dbReference type="PANTHER" id="PTHR24422">
    <property type="entry name" value="CHEMOTAXIS PROTEIN METHYLTRANSFERASE"/>
    <property type="match status" value="1"/>
</dbReference>
<dbReference type="Pfam" id="PF01739">
    <property type="entry name" value="CheR"/>
    <property type="match status" value="1"/>
</dbReference>
<dbReference type="InterPro" id="IPR022642">
    <property type="entry name" value="CheR_C"/>
</dbReference>
<dbReference type="PROSITE" id="PS50123">
    <property type="entry name" value="CHER"/>
    <property type="match status" value="1"/>
</dbReference>
<reference evidence="2 3" key="1">
    <citation type="submission" date="2019-03" db="EMBL/GenBank/DDBJ databases">
        <title>Genomic Encyclopedia of Archaeal and Bacterial Type Strains, Phase II (KMG-II): from individual species to whole genera.</title>
        <authorList>
            <person name="Goeker M."/>
        </authorList>
    </citation>
    <scope>NUCLEOTIDE SEQUENCE [LARGE SCALE GENOMIC DNA]</scope>
    <source>
        <strain evidence="2 3">DSM 19034</strain>
    </source>
</reference>
<keyword evidence="2" id="KW-0808">Transferase</keyword>
<sequence length="275" mass="32104">MLLDLPVISEEQVEILLSDLLEHYGYDFTGYSKASIKRRVLRLYMLDKAVSFAEFRFKIINDQVYFKRFVEQITVNVTEMFRDPGFFKTLRNEVLPKLGTYPFIRIWLAGCSTGEEAFSMSIILKELNLLHKSLIYATDLNPTVLEKAAQGMFSLSQMKQYSENYILSGGTKDFSSYYTAKYSLAKFDEELKHKIIFSTHNLVSDHSFNEFQLILCRNVLIYFDRDLQQKVLNLFDESLEDLGYLALGTKETLDFTSVAKKYKRLPLEKIWRKVS</sequence>
<dbReference type="InterPro" id="IPR050903">
    <property type="entry name" value="Bact_Chemotaxis_MeTrfase"/>
</dbReference>
<evidence type="ECO:0000313" key="2">
    <source>
        <dbReference type="EMBL" id="TDO19174.1"/>
    </source>
</evidence>
<accession>A0A4R6IBJ3</accession>
<gene>
    <name evidence="2" type="ORF">CLV32_4413</name>
</gene>
<name>A0A4R6IBJ3_9SPHI</name>
<evidence type="ECO:0000313" key="3">
    <source>
        <dbReference type="Proteomes" id="UP000295499"/>
    </source>
</evidence>
<dbReference type="InterPro" id="IPR000780">
    <property type="entry name" value="CheR_MeTrfase"/>
</dbReference>
<keyword evidence="3" id="KW-1185">Reference proteome</keyword>
<dbReference type="GO" id="GO:0032259">
    <property type="term" value="P:methylation"/>
    <property type="evidence" value="ECO:0007669"/>
    <property type="project" value="UniProtKB-KW"/>
</dbReference>
<dbReference type="SMART" id="SM00138">
    <property type="entry name" value="MeTrc"/>
    <property type="match status" value="1"/>
</dbReference>
<dbReference type="InterPro" id="IPR029063">
    <property type="entry name" value="SAM-dependent_MTases_sf"/>
</dbReference>
<dbReference type="GO" id="GO:0008757">
    <property type="term" value="F:S-adenosylmethionine-dependent methyltransferase activity"/>
    <property type="evidence" value="ECO:0007669"/>
    <property type="project" value="InterPro"/>
</dbReference>
<dbReference type="OrthoDB" id="9816309at2"/>
<dbReference type="EMBL" id="SNWM01000007">
    <property type="protein sequence ID" value="TDO19174.1"/>
    <property type="molecule type" value="Genomic_DNA"/>
</dbReference>
<evidence type="ECO:0000259" key="1">
    <source>
        <dbReference type="PROSITE" id="PS50123"/>
    </source>
</evidence>
<dbReference type="RefSeq" id="WP_133559018.1">
    <property type="nucleotide sequence ID" value="NZ_SNWM01000007.1"/>
</dbReference>
<feature type="domain" description="CheR-type methyltransferase" evidence="1">
    <location>
        <begin position="1"/>
        <end position="253"/>
    </location>
</feature>
<dbReference type="PANTHER" id="PTHR24422:SF8">
    <property type="entry name" value="CHEMOTAXIS PROTEIN"/>
    <property type="match status" value="1"/>
</dbReference>
<dbReference type="AlphaFoldDB" id="A0A4R6IBJ3"/>
<organism evidence="2 3">
    <name type="scientific">Pedobacter duraquae</name>
    <dbReference type="NCBI Taxonomy" id="425511"/>
    <lineage>
        <taxon>Bacteria</taxon>
        <taxon>Pseudomonadati</taxon>
        <taxon>Bacteroidota</taxon>
        <taxon>Sphingobacteriia</taxon>
        <taxon>Sphingobacteriales</taxon>
        <taxon>Sphingobacteriaceae</taxon>
        <taxon>Pedobacter</taxon>
    </lineage>
</organism>
<proteinExistence type="predicted"/>
<keyword evidence="2" id="KW-0489">Methyltransferase</keyword>
<dbReference type="Gene3D" id="3.40.50.150">
    <property type="entry name" value="Vaccinia Virus protein VP39"/>
    <property type="match status" value="1"/>
</dbReference>
<comment type="caution">
    <text evidence="2">The sequence shown here is derived from an EMBL/GenBank/DDBJ whole genome shotgun (WGS) entry which is preliminary data.</text>
</comment>
<dbReference type="Pfam" id="PF03705">
    <property type="entry name" value="CheR_N"/>
    <property type="match status" value="1"/>
</dbReference>
<protein>
    <submittedName>
        <fullName evidence="2">Chemotaxis protein methyltransferase CheR</fullName>
    </submittedName>
</protein>
<dbReference type="Proteomes" id="UP000295499">
    <property type="component" value="Unassembled WGS sequence"/>
</dbReference>
<dbReference type="SUPFAM" id="SSF53335">
    <property type="entry name" value="S-adenosyl-L-methionine-dependent methyltransferases"/>
    <property type="match status" value="1"/>
</dbReference>
<dbReference type="InterPro" id="IPR022641">
    <property type="entry name" value="CheR_N"/>
</dbReference>
<dbReference type="PRINTS" id="PR00996">
    <property type="entry name" value="CHERMTFRASE"/>
</dbReference>
<dbReference type="SUPFAM" id="SSF47757">
    <property type="entry name" value="Chemotaxis receptor methyltransferase CheR, N-terminal domain"/>
    <property type="match status" value="1"/>
</dbReference>